<evidence type="ECO:0008006" key="4">
    <source>
        <dbReference type="Google" id="ProtNLM"/>
    </source>
</evidence>
<comment type="caution">
    <text evidence="2">The sequence shown here is derived from an EMBL/GenBank/DDBJ whole genome shotgun (WGS) entry which is preliminary data.</text>
</comment>
<keyword evidence="3" id="KW-1185">Reference proteome</keyword>
<dbReference type="Proteomes" id="UP001234178">
    <property type="component" value="Unassembled WGS sequence"/>
</dbReference>
<name>A0ABR0B496_9CRUS</name>
<feature type="signal peptide" evidence="1">
    <location>
        <begin position="1"/>
        <end position="23"/>
    </location>
</feature>
<evidence type="ECO:0000313" key="3">
    <source>
        <dbReference type="Proteomes" id="UP001234178"/>
    </source>
</evidence>
<proteinExistence type="predicted"/>
<protein>
    <recommendedName>
        <fullName evidence="4">Secreted protein</fullName>
    </recommendedName>
</protein>
<keyword evidence="1" id="KW-0732">Signal</keyword>
<feature type="chain" id="PRO_5046222581" description="Secreted protein" evidence="1">
    <location>
        <begin position="24"/>
        <end position="82"/>
    </location>
</feature>
<evidence type="ECO:0000313" key="2">
    <source>
        <dbReference type="EMBL" id="KAK4036487.1"/>
    </source>
</evidence>
<reference evidence="2 3" key="1">
    <citation type="journal article" date="2023" name="Nucleic Acids Res.">
        <title>The hologenome of Daphnia magna reveals possible DNA methylation and microbiome-mediated evolution of the host genome.</title>
        <authorList>
            <person name="Chaturvedi A."/>
            <person name="Li X."/>
            <person name="Dhandapani V."/>
            <person name="Marshall H."/>
            <person name="Kissane S."/>
            <person name="Cuenca-Cambronero M."/>
            <person name="Asole G."/>
            <person name="Calvet F."/>
            <person name="Ruiz-Romero M."/>
            <person name="Marangio P."/>
            <person name="Guigo R."/>
            <person name="Rago D."/>
            <person name="Mirbahai L."/>
            <person name="Eastwood N."/>
            <person name="Colbourne J.K."/>
            <person name="Zhou J."/>
            <person name="Mallon E."/>
            <person name="Orsini L."/>
        </authorList>
    </citation>
    <scope>NUCLEOTIDE SEQUENCE [LARGE SCALE GENOMIC DNA]</scope>
    <source>
        <strain evidence="2">LRV0_1</strain>
    </source>
</reference>
<sequence length="82" mass="9429">MSNGNSNSQQLFFFFFLFHSVPTHVIPTPKALNGDSIALVDGRLRVSRSVNSDRATEIVIRLQMRNGLRREGPSLQRWEEER</sequence>
<organism evidence="2 3">
    <name type="scientific">Daphnia magna</name>
    <dbReference type="NCBI Taxonomy" id="35525"/>
    <lineage>
        <taxon>Eukaryota</taxon>
        <taxon>Metazoa</taxon>
        <taxon>Ecdysozoa</taxon>
        <taxon>Arthropoda</taxon>
        <taxon>Crustacea</taxon>
        <taxon>Branchiopoda</taxon>
        <taxon>Diplostraca</taxon>
        <taxon>Cladocera</taxon>
        <taxon>Anomopoda</taxon>
        <taxon>Daphniidae</taxon>
        <taxon>Daphnia</taxon>
    </lineage>
</organism>
<evidence type="ECO:0000256" key="1">
    <source>
        <dbReference type="SAM" id="SignalP"/>
    </source>
</evidence>
<dbReference type="EMBL" id="JAOYFB010000040">
    <property type="protein sequence ID" value="KAK4036487.1"/>
    <property type="molecule type" value="Genomic_DNA"/>
</dbReference>
<accession>A0ABR0B496</accession>
<gene>
    <name evidence="2" type="ORF">OUZ56_028541</name>
</gene>